<proteinExistence type="predicted"/>
<dbReference type="EMBL" id="JAIWYP010000010">
    <property type="protein sequence ID" value="KAH3755248.1"/>
    <property type="molecule type" value="Genomic_DNA"/>
</dbReference>
<reference evidence="2" key="2">
    <citation type="submission" date="2020-11" db="EMBL/GenBank/DDBJ databases">
        <authorList>
            <person name="McCartney M.A."/>
            <person name="Auch B."/>
            <person name="Kono T."/>
            <person name="Mallez S."/>
            <person name="Becker A."/>
            <person name="Gohl D.M."/>
            <person name="Silverstein K.A.T."/>
            <person name="Koren S."/>
            <person name="Bechman K.B."/>
            <person name="Herman A."/>
            <person name="Abrahante J.E."/>
            <person name="Garbe J."/>
        </authorList>
    </citation>
    <scope>NUCLEOTIDE SEQUENCE</scope>
    <source>
        <strain evidence="2">Duluth1</strain>
        <tissue evidence="2">Whole animal</tissue>
    </source>
</reference>
<reference evidence="2" key="1">
    <citation type="journal article" date="2019" name="bioRxiv">
        <title>The Genome of the Zebra Mussel, Dreissena polymorpha: A Resource for Invasive Species Research.</title>
        <authorList>
            <person name="McCartney M.A."/>
            <person name="Auch B."/>
            <person name="Kono T."/>
            <person name="Mallez S."/>
            <person name="Zhang Y."/>
            <person name="Obille A."/>
            <person name="Becker A."/>
            <person name="Abrahante J.E."/>
            <person name="Garbe J."/>
            <person name="Badalamenti J.P."/>
            <person name="Herman A."/>
            <person name="Mangelson H."/>
            <person name="Liachko I."/>
            <person name="Sullivan S."/>
            <person name="Sone E.D."/>
            <person name="Koren S."/>
            <person name="Silverstein K.A.T."/>
            <person name="Beckman K.B."/>
            <person name="Gohl D.M."/>
        </authorList>
    </citation>
    <scope>NUCLEOTIDE SEQUENCE</scope>
    <source>
        <strain evidence="2">Duluth1</strain>
        <tissue evidence="2">Whole animal</tissue>
    </source>
</reference>
<name>A0A9D4DU15_DREPO</name>
<keyword evidence="3" id="KW-1185">Reference proteome</keyword>
<gene>
    <name evidence="2" type="ORF">DPMN_189938</name>
</gene>
<evidence type="ECO:0000313" key="2">
    <source>
        <dbReference type="EMBL" id="KAH3755248.1"/>
    </source>
</evidence>
<feature type="compositionally biased region" description="Polar residues" evidence="1">
    <location>
        <begin position="1"/>
        <end position="34"/>
    </location>
</feature>
<accession>A0A9D4DU15</accession>
<sequence>MEHSLNDLNRITPTPTQPQNHRSSASSNETNTARTLPGGQTKEKPSIVANMKQYIQKGFTKLLDELDVMDLCDHLYERAVVDFKFYSTMHISRRHVRESLRYLLLHLSRIGVCKDRMIDALYGSAEYRFIPVFFPEEKI</sequence>
<dbReference type="Proteomes" id="UP000828390">
    <property type="component" value="Unassembled WGS sequence"/>
</dbReference>
<dbReference type="AlphaFoldDB" id="A0A9D4DU15"/>
<organism evidence="2 3">
    <name type="scientific">Dreissena polymorpha</name>
    <name type="common">Zebra mussel</name>
    <name type="synonym">Mytilus polymorpha</name>
    <dbReference type="NCBI Taxonomy" id="45954"/>
    <lineage>
        <taxon>Eukaryota</taxon>
        <taxon>Metazoa</taxon>
        <taxon>Spiralia</taxon>
        <taxon>Lophotrochozoa</taxon>
        <taxon>Mollusca</taxon>
        <taxon>Bivalvia</taxon>
        <taxon>Autobranchia</taxon>
        <taxon>Heteroconchia</taxon>
        <taxon>Euheterodonta</taxon>
        <taxon>Imparidentia</taxon>
        <taxon>Neoheterodontei</taxon>
        <taxon>Myida</taxon>
        <taxon>Dreissenoidea</taxon>
        <taxon>Dreissenidae</taxon>
        <taxon>Dreissena</taxon>
    </lineage>
</organism>
<comment type="caution">
    <text evidence="2">The sequence shown here is derived from an EMBL/GenBank/DDBJ whole genome shotgun (WGS) entry which is preliminary data.</text>
</comment>
<feature type="region of interest" description="Disordered" evidence="1">
    <location>
        <begin position="1"/>
        <end position="44"/>
    </location>
</feature>
<evidence type="ECO:0000313" key="3">
    <source>
        <dbReference type="Proteomes" id="UP000828390"/>
    </source>
</evidence>
<evidence type="ECO:0000256" key="1">
    <source>
        <dbReference type="SAM" id="MobiDB-lite"/>
    </source>
</evidence>
<protein>
    <submittedName>
        <fullName evidence="2">Uncharacterized protein</fullName>
    </submittedName>
</protein>